<dbReference type="GO" id="GO:0070513">
    <property type="term" value="F:death domain binding"/>
    <property type="evidence" value="ECO:0007669"/>
    <property type="project" value="InterPro"/>
</dbReference>
<feature type="compositionally biased region" description="Basic and acidic residues" evidence="1">
    <location>
        <begin position="388"/>
        <end position="413"/>
    </location>
</feature>
<feature type="compositionally biased region" description="Basic and acidic residues" evidence="1">
    <location>
        <begin position="422"/>
        <end position="445"/>
    </location>
</feature>
<dbReference type="SUPFAM" id="SSF48452">
    <property type="entry name" value="TPR-like"/>
    <property type="match status" value="1"/>
</dbReference>
<evidence type="ECO:0000259" key="2">
    <source>
        <dbReference type="PROSITE" id="PS50209"/>
    </source>
</evidence>
<dbReference type="Gene3D" id="1.25.40.10">
    <property type="entry name" value="Tetratricopeptide repeat domain"/>
    <property type="match status" value="1"/>
</dbReference>
<dbReference type="CDD" id="cd01671">
    <property type="entry name" value="CARD"/>
    <property type="match status" value="1"/>
</dbReference>
<sequence>MFVVKDKPMSEHHRNVIRKKYVPLSRDLEARYVMPHLYQEDVLMQEMMEDLDAIPDERCSYKARKLLDLIMTRGDRAFGVFKQALEESGYKHLAELLKEKKLSETSIARENANIKRSSSAVASDDVPPGPLRLWRLSLHPFKNSPTARTFIKGFRLMESGGEILVNSSYADVSGVDKVVEGFILQERLTPSSHNHFLYSGEGLGLEKGKMEQLMGDFPDSSSCLFLQAALMPFDDGRSRALRKALEFILRRGKEDPLYESLHHIYSVLGDTILNLNRDNPVAAVPVFTSALMYKPDCFLAIHLAAECSMVLSPPDAAQQFQRYLQLAPPCDKRVHWAHYCLAILYSWKSETDEAEEHYKFAVEAEENILPNFVTGWAKREAQRAFHLDGKEEETKPKKVHDVEGKEEETKPMKVVDTNYTEEETKPMEIVDASKKDEETKPMKCL</sequence>
<feature type="region of interest" description="Disordered" evidence="1">
    <location>
        <begin position="388"/>
        <end position="445"/>
    </location>
</feature>
<feature type="domain" description="CARD" evidence="2">
    <location>
        <begin position="9"/>
        <end position="100"/>
    </location>
</feature>
<dbReference type="Gene3D" id="1.10.533.10">
    <property type="entry name" value="Death Domain, Fas"/>
    <property type="match status" value="1"/>
</dbReference>
<reference evidence="3" key="1">
    <citation type="submission" date="2022-01" db="EMBL/GenBank/DDBJ databases">
        <authorList>
            <person name="Braso-Vives M."/>
        </authorList>
    </citation>
    <scope>NUCLEOTIDE SEQUENCE</scope>
</reference>
<dbReference type="Pfam" id="PF00619">
    <property type="entry name" value="CARD"/>
    <property type="match status" value="1"/>
</dbReference>
<dbReference type="EMBL" id="OV696698">
    <property type="protein sequence ID" value="CAH1243937.1"/>
    <property type="molecule type" value="Genomic_DNA"/>
</dbReference>
<dbReference type="AlphaFoldDB" id="A0A8J9YY10"/>
<gene>
    <name evidence="3" type="primary">Hypp7170</name>
    <name evidence="3" type="ORF">BLAG_LOCUS6715</name>
</gene>
<dbReference type="PROSITE" id="PS50209">
    <property type="entry name" value="CARD"/>
    <property type="match status" value="1"/>
</dbReference>
<dbReference type="PANTHER" id="PTHR15034">
    <property type="entry name" value="DEATH DOMAIN-CONTAINING PROTEIN CRADD"/>
    <property type="match status" value="1"/>
</dbReference>
<accession>A0A8J9YY10</accession>
<evidence type="ECO:0000256" key="1">
    <source>
        <dbReference type="SAM" id="MobiDB-lite"/>
    </source>
</evidence>
<dbReference type="GO" id="GO:0042981">
    <property type="term" value="P:regulation of apoptotic process"/>
    <property type="evidence" value="ECO:0007669"/>
    <property type="project" value="InterPro"/>
</dbReference>
<evidence type="ECO:0000313" key="3">
    <source>
        <dbReference type="EMBL" id="CAH1243937.1"/>
    </source>
</evidence>
<organism evidence="3 4">
    <name type="scientific">Branchiostoma lanceolatum</name>
    <name type="common">Common lancelet</name>
    <name type="synonym">Amphioxus lanceolatum</name>
    <dbReference type="NCBI Taxonomy" id="7740"/>
    <lineage>
        <taxon>Eukaryota</taxon>
        <taxon>Metazoa</taxon>
        <taxon>Chordata</taxon>
        <taxon>Cephalochordata</taxon>
        <taxon>Leptocardii</taxon>
        <taxon>Amphioxiformes</taxon>
        <taxon>Branchiostomatidae</taxon>
        <taxon>Branchiostoma</taxon>
    </lineage>
</organism>
<dbReference type="SMART" id="SM00114">
    <property type="entry name" value="CARD"/>
    <property type="match status" value="1"/>
</dbReference>
<keyword evidence="4" id="KW-1185">Reference proteome</keyword>
<protein>
    <submittedName>
        <fullName evidence="3">Hypp7170 protein</fullName>
    </submittedName>
</protein>
<dbReference type="InterPro" id="IPR037939">
    <property type="entry name" value="CRADD"/>
</dbReference>
<dbReference type="OrthoDB" id="10031931at2759"/>
<dbReference type="InterPro" id="IPR011029">
    <property type="entry name" value="DEATH-like_dom_sf"/>
</dbReference>
<dbReference type="InterPro" id="IPR001315">
    <property type="entry name" value="CARD"/>
</dbReference>
<evidence type="ECO:0000313" key="4">
    <source>
        <dbReference type="Proteomes" id="UP000838412"/>
    </source>
</evidence>
<dbReference type="Proteomes" id="UP000838412">
    <property type="component" value="Chromosome 13"/>
</dbReference>
<dbReference type="GO" id="GO:0002020">
    <property type="term" value="F:protease binding"/>
    <property type="evidence" value="ECO:0007669"/>
    <property type="project" value="InterPro"/>
</dbReference>
<name>A0A8J9YY10_BRALA</name>
<dbReference type="SUPFAM" id="SSF47986">
    <property type="entry name" value="DEATH domain"/>
    <property type="match status" value="1"/>
</dbReference>
<proteinExistence type="predicted"/>
<dbReference type="PANTHER" id="PTHR15034:SF5">
    <property type="entry name" value="DEATH DOMAIN-CONTAINING PROTEIN CRADD"/>
    <property type="match status" value="1"/>
</dbReference>
<dbReference type="InterPro" id="IPR011990">
    <property type="entry name" value="TPR-like_helical_dom_sf"/>
</dbReference>